<evidence type="ECO:0000256" key="2">
    <source>
        <dbReference type="SAM" id="SignalP"/>
    </source>
</evidence>
<sequence>MFSPASIVFLPLAALAFPALAQQAESQPAPAQQGMVVVRDADTGELRAPTADEARALHPRTNASAAAVAAPAPKMVTGPGGRRSVQLGERGMVYSVVTRGADGKLEEQCVHGAHAADHALEGTHQHGATQPKEHRQ</sequence>
<name>A0ABN6T8A2_9BURK</name>
<feature type="chain" id="PRO_5045274614" evidence="2">
    <location>
        <begin position="22"/>
        <end position="136"/>
    </location>
</feature>
<evidence type="ECO:0000313" key="3">
    <source>
        <dbReference type="EMBL" id="BDT58494.1"/>
    </source>
</evidence>
<dbReference type="Proteomes" id="UP001163336">
    <property type="component" value="Chromosome"/>
</dbReference>
<feature type="signal peptide" evidence="2">
    <location>
        <begin position="1"/>
        <end position="21"/>
    </location>
</feature>
<proteinExistence type="predicted"/>
<evidence type="ECO:0000313" key="4">
    <source>
        <dbReference type="Proteomes" id="UP001163336"/>
    </source>
</evidence>
<keyword evidence="4" id="KW-1185">Reference proteome</keyword>
<dbReference type="NCBIfam" id="NF047450">
    <property type="entry name" value="post-PEP-CTERM_1"/>
    <property type="match status" value="1"/>
</dbReference>
<dbReference type="RefSeq" id="WP_281913886.1">
    <property type="nucleotide sequence ID" value="NZ_AP026966.1"/>
</dbReference>
<feature type="region of interest" description="Disordered" evidence="1">
    <location>
        <begin position="60"/>
        <end position="85"/>
    </location>
</feature>
<feature type="compositionally biased region" description="Low complexity" evidence="1">
    <location>
        <begin position="63"/>
        <end position="73"/>
    </location>
</feature>
<accession>A0ABN6T8A2</accession>
<gene>
    <name evidence="3" type="ORF">MasN3_19880</name>
</gene>
<protein>
    <submittedName>
        <fullName evidence="3">Uncharacterized protein</fullName>
    </submittedName>
</protein>
<organism evidence="3 4">
    <name type="scientific">Massilia varians</name>
    <dbReference type="NCBI Taxonomy" id="457921"/>
    <lineage>
        <taxon>Bacteria</taxon>
        <taxon>Pseudomonadati</taxon>
        <taxon>Pseudomonadota</taxon>
        <taxon>Betaproteobacteria</taxon>
        <taxon>Burkholderiales</taxon>
        <taxon>Oxalobacteraceae</taxon>
        <taxon>Telluria group</taxon>
        <taxon>Massilia</taxon>
    </lineage>
</organism>
<keyword evidence="2" id="KW-0732">Signal</keyword>
<dbReference type="EMBL" id="AP026966">
    <property type="protein sequence ID" value="BDT58494.1"/>
    <property type="molecule type" value="Genomic_DNA"/>
</dbReference>
<reference evidence="3" key="1">
    <citation type="submission" date="2022-11" db="EMBL/GenBank/DDBJ databases">
        <title>Isolation and characterization of PLA-degrading bacterium Massilia sp. from Antarctic soil.</title>
        <authorList>
            <person name="Sato K."/>
            <person name="Gomez-Fuentes C."/>
            <person name="Ahmad S.A."/>
            <person name="Zulkharnain A."/>
        </authorList>
    </citation>
    <scope>NUCLEOTIDE SEQUENCE</scope>
    <source>
        <strain evidence="3">N-3</strain>
    </source>
</reference>
<evidence type="ECO:0000256" key="1">
    <source>
        <dbReference type="SAM" id="MobiDB-lite"/>
    </source>
</evidence>